<evidence type="ECO:0000259" key="2">
    <source>
        <dbReference type="Pfam" id="PF00496"/>
    </source>
</evidence>
<dbReference type="RefSeq" id="WP_310307690.1">
    <property type="nucleotide sequence ID" value="NZ_BAAAXB010000001.1"/>
</dbReference>
<dbReference type="PANTHER" id="PTHR30290">
    <property type="entry name" value="PERIPLASMIC BINDING COMPONENT OF ABC TRANSPORTER"/>
    <property type="match status" value="1"/>
</dbReference>
<dbReference type="Gene3D" id="3.40.190.10">
    <property type="entry name" value="Periplasmic binding protein-like II"/>
    <property type="match status" value="1"/>
</dbReference>
<sequence length="515" mass="56138">MRGFAGVSLAATLPGALAACGGSGAGPLAQSTAPSVEPKRGGRMRAAFIGGSNETANILKSTNTPIDYVRTRVVYDVLCDIDADGKPTLVLAEEIAPNADGSQWTIRLREGITFHDGRTMTSEDVLHTLRTYVDQQSNTAPLLMDIDLANAKRQDDRTLVLPMLRPHGFLDLALTQGVFVFSKDTTDFDKAIGSGPFTVDRLEPGKGGLLKRNPNYWRPEGGPYLDELELLSIADPEARLNALKAGQLDYAASIPLTSARVERDNADVKLFVPPKWEWANFGASMKRTKEPFTDPRITQALRYAVDRQKMVDNVTLGFGELGNDLFGKHLPYYAEDLPQREYDPERAKKLLKDAGMSDLKLKIRTSDYEYGLTEGAVAFAEHAKAAGITIELDKVPAADFLADYKVFIGAQFQSANRKPRPLPLDVLFFYGSDALLPFTGLAGEKVDQLAASVRTAVTEEQRRTSMGDLQELLSEEGGDLVWARAPICSAGTPKVNGVKSLGYPGFPSFRDAFLA</sequence>
<organism evidence="3 4">
    <name type="scientific">Saccharothrix longispora</name>
    <dbReference type="NCBI Taxonomy" id="33920"/>
    <lineage>
        <taxon>Bacteria</taxon>
        <taxon>Bacillati</taxon>
        <taxon>Actinomycetota</taxon>
        <taxon>Actinomycetes</taxon>
        <taxon>Pseudonocardiales</taxon>
        <taxon>Pseudonocardiaceae</taxon>
        <taxon>Saccharothrix</taxon>
    </lineage>
</organism>
<keyword evidence="1" id="KW-0732">Signal</keyword>
<dbReference type="Pfam" id="PF00496">
    <property type="entry name" value="SBP_bac_5"/>
    <property type="match status" value="1"/>
</dbReference>
<feature type="signal peptide" evidence="1">
    <location>
        <begin position="1"/>
        <end position="18"/>
    </location>
</feature>
<protein>
    <submittedName>
        <fullName evidence="3">Peptide/nickel transport system substrate-binding protein</fullName>
    </submittedName>
</protein>
<dbReference type="InterPro" id="IPR039424">
    <property type="entry name" value="SBP_5"/>
</dbReference>
<reference evidence="3 4" key="1">
    <citation type="submission" date="2023-07" db="EMBL/GenBank/DDBJ databases">
        <title>Sequencing the genomes of 1000 actinobacteria strains.</title>
        <authorList>
            <person name="Klenk H.-P."/>
        </authorList>
    </citation>
    <scope>NUCLEOTIDE SEQUENCE [LARGE SCALE GENOMIC DNA]</scope>
    <source>
        <strain evidence="3 4">DSM 43749</strain>
    </source>
</reference>
<gene>
    <name evidence="3" type="ORF">J2S66_003050</name>
</gene>
<dbReference type="InterPro" id="IPR000914">
    <property type="entry name" value="SBP_5_dom"/>
</dbReference>
<name>A0ABU1PW53_9PSEU</name>
<dbReference type="EMBL" id="JAVDSG010000001">
    <property type="protein sequence ID" value="MDR6594666.1"/>
    <property type="molecule type" value="Genomic_DNA"/>
</dbReference>
<accession>A0ABU1PW53</accession>
<evidence type="ECO:0000313" key="3">
    <source>
        <dbReference type="EMBL" id="MDR6594666.1"/>
    </source>
</evidence>
<comment type="caution">
    <text evidence="3">The sequence shown here is derived from an EMBL/GenBank/DDBJ whole genome shotgun (WGS) entry which is preliminary data.</text>
</comment>
<proteinExistence type="predicted"/>
<feature type="domain" description="Solute-binding protein family 5" evidence="2">
    <location>
        <begin position="87"/>
        <end position="404"/>
    </location>
</feature>
<feature type="chain" id="PRO_5047493854" evidence="1">
    <location>
        <begin position="19"/>
        <end position="515"/>
    </location>
</feature>
<dbReference type="PANTHER" id="PTHR30290:SF65">
    <property type="entry name" value="MONOACYL PHOSPHATIDYLINOSITOL TETRAMANNOSIDE-BINDING PROTEIN LPQW-RELATED"/>
    <property type="match status" value="1"/>
</dbReference>
<dbReference type="Proteomes" id="UP001268819">
    <property type="component" value="Unassembled WGS sequence"/>
</dbReference>
<dbReference type="CDD" id="cd08503">
    <property type="entry name" value="PBP2_NikA_DppA_OppA_like_17"/>
    <property type="match status" value="1"/>
</dbReference>
<evidence type="ECO:0000256" key="1">
    <source>
        <dbReference type="SAM" id="SignalP"/>
    </source>
</evidence>
<dbReference type="PIRSF" id="PIRSF002741">
    <property type="entry name" value="MppA"/>
    <property type="match status" value="1"/>
</dbReference>
<evidence type="ECO:0000313" key="4">
    <source>
        <dbReference type="Proteomes" id="UP001268819"/>
    </source>
</evidence>
<dbReference type="SUPFAM" id="SSF53850">
    <property type="entry name" value="Periplasmic binding protein-like II"/>
    <property type="match status" value="1"/>
</dbReference>
<dbReference type="PROSITE" id="PS51257">
    <property type="entry name" value="PROKAR_LIPOPROTEIN"/>
    <property type="match status" value="1"/>
</dbReference>
<dbReference type="Gene3D" id="3.10.105.10">
    <property type="entry name" value="Dipeptide-binding Protein, Domain 3"/>
    <property type="match status" value="1"/>
</dbReference>
<dbReference type="InterPro" id="IPR030678">
    <property type="entry name" value="Peptide/Ni-bd"/>
</dbReference>
<keyword evidence="4" id="KW-1185">Reference proteome</keyword>